<accession>A0A9N9MWQ4</accession>
<feature type="transmembrane region" description="Helical" evidence="3">
    <location>
        <begin position="77"/>
        <end position="100"/>
    </location>
</feature>
<dbReference type="OrthoDB" id="6783494at2759"/>
<proteinExistence type="predicted"/>
<feature type="compositionally biased region" description="Basic and acidic residues" evidence="2">
    <location>
        <begin position="568"/>
        <end position="587"/>
    </location>
</feature>
<evidence type="ECO:0000256" key="1">
    <source>
        <dbReference type="SAM" id="Coils"/>
    </source>
</evidence>
<feature type="transmembrane region" description="Helical" evidence="3">
    <location>
        <begin position="131"/>
        <end position="159"/>
    </location>
</feature>
<keyword evidence="3" id="KW-1133">Transmembrane helix</keyword>
<evidence type="ECO:0000313" key="5">
    <source>
        <dbReference type="Proteomes" id="UP001152799"/>
    </source>
</evidence>
<keyword evidence="3" id="KW-0472">Membrane</keyword>
<keyword evidence="3" id="KW-0812">Transmembrane</keyword>
<feature type="coiled-coil region" evidence="1">
    <location>
        <begin position="388"/>
        <end position="422"/>
    </location>
</feature>
<sequence length="711" mass="82033">MLKWCRMITKLVRFEGAEKRQRIWHSQFAILIIFCVNYAIIIICQHQNVTSTSFICHLKRTTKYFFFTNSNNMTKKIGWSTLIGYGIIFWVFLCLTDLLGPPYTDVITVKEIEELCRKPDLNQPEFTTSQLFIVIGNSLLVMLTMVLCTMFIITSRIAWSIFSKCRNKEPFSKTCSLNQYPEQASSRNIPVSSSNKNVEVQTKVDNLLKRYGRNLDVTAKTSKTCLLNECPTEKVESSRKIPFIWDQSPNKNGDVQKSCPNLVAKRSGNNLETIDHTAKTCRSLYRTNLSIPENGDLGTEEQLNIECETLKEEMHRVQNFSIKEHSYLSRNLVDALKENKELTKQIVVLTNENTIFKKQIRYLFQQREMLTQELELAKVQFQSFLEKSQAVEAKFKQFSDNIENLKKNLVQAFENHKVLEYNLLVSDIEIIKLNSRVTKMLIRWQQPLSSELDYRTKQLLEIDDKNGSYVRKNMAISCGECKKNPTQCTDPNQNAVTRSAMDIMKIKEKLKELEEHFENLASTSDDDNSSRNSLEPKVTLSGTAIGSLKTNEIQEKLNKLEKNARNLTRVSDKYDQNSTKSSDDHDNTNTTYATMESDITLSSDSLIDPKCEAEWETQCSEPSPRPIYWCEKFVKVIRQKVIEPSNIQDPIRIHLAKCKQFGNMRTGSTPNFIQEPKRLVSSSIAFNNFMKNLNKFDAPKKIISINQGIYF</sequence>
<dbReference type="Proteomes" id="UP001152799">
    <property type="component" value="Chromosome 8"/>
</dbReference>
<dbReference type="EMBL" id="OU892284">
    <property type="protein sequence ID" value="CAG9772207.1"/>
    <property type="molecule type" value="Genomic_DNA"/>
</dbReference>
<reference evidence="4" key="1">
    <citation type="submission" date="2022-01" db="EMBL/GenBank/DDBJ databases">
        <authorList>
            <person name="King R."/>
        </authorList>
    </citation>
    <scope>NUCLEOTIDE SEQUENCE</scope>
</reference>
<feature type="transmembrane region" description="Helical" evidence="3">
    <location>
        <begin position="23"/>
        <end position="43"/>
    </location>
</feature>
<dbReference type="AlphaFoldDB" id="A0A9N9MWQ4"/>
<organism evidence="4 5">
    <name type="scientific">Ceutorhynchus assimilis</name>
    <name type="common">cabbage seed weevil</name>
    <dbReference type="NCBI Taxonomy" id="467358"/>
    <lineage>
        <taxon>Eukaryota</taxon>
        <taxon>Metazoa</taxon>
        <taxon>Ecdysozoa</taxon>
        <taxon>Arthropoda</taxon>
        <taxon>Hexapoda</taxon>
        <taxon>Insecta</taxon>
        <taxon>Pterygota</taxon>
        <taxon>Neoptera</taxon>
        <taxon>Endopterygota</taxon>
        <taxon>Coleoptera</taxon>
        <taxon>Polyphaga</taxon>
        <taxon>Cucujiformia</taxon>
        <taxon>Curculionidae</taxon>
        <taxon>Ceutorhynchinae</taxon>
        <taxon>Ceutorhynchus</taxon>
    </lineage>
</organism>
<gene>
    <name evidence="4" type="ORF">CEUTPL_LOCUS12627</name>
</gene>
<keyword evidence="5" id="KW-1185">Reference proteome</keyword>
<evidence type="ECO:0000256" key="2">
    <source>
        <dbReference type="SAM" id="MobiDB-lite"/>
    </source>
</evidence>
<keyword evidence="1" id="KW-0175">Coiled coil</keyword>
<protein>
    <submittedName>
        <fullName evidence="4">Uncharacterized protein</fullName>
    </submittedName>
</protein>
<name>A0A9N9MWQ4_9CUCU</name>
<evidence type="ECO:0000313" key="4">
    <source>
        <dbReference type="EMBL" id="CAG9772207.1"/>
    </source>
</evidence>
<feature type="region of interest" description="Disordered" evidence="2">
    <location>
        <begin position="568"/>
        <end position="590"/>
    </location>
</feature>
<evidence type="ECO:0000256" key="3">
    <source>
        <dbReference type="SAM" id="Phobius"/>
    </source>
</evidence>